<keyword evidence="1" id="KW-0690">Ribosome biogenesis</keyword>
<keyword evidence="1" id="KW-0653">Protein transport</keyword>
<dbReference type="PANTHER" id="PTHR12730">
    <property type="entry name" value="HSDA/SDA1-RELATED"/>
    <property type="match status" value="1"/>
</dbReference>
<dbReference type="AlphaFoldDB" id="A0AAW1LGW9"/>
<evidence type="ECO:0000313" key="3">
    <source>
        <dbReference type="EMBL" id="KAK9732169.1"/>
    </source>
</evidence>
<organism evidence="3 4">
    <name type="scientific">Popillia japonica</name>
    <name type="common">Japanese beetle</name>
    <dbReference type="NCBI Taxonomy" id="7064"/>
    <lineage>
        <taxon>Eukaryota</taxon>
        <taxon>Metazoa</taxon>
        <taxon>Ecdysozoa</taxon>
        <taxon>Arthropoda</taxon>
        <taxon>Hexapoda</taxon>
        <taxon>Insecta</taxon>
        <taxon>Pterygota</taxon>
        <taxon>Neoptera</taxon>
        <taxon>Endopterygota</taxon>
        <taxon>Coleoptera</taxon>
        <taxon>Polyphaga</taxon>
        <taxon>Scarabaeiformia</taxon>
        <taxon>Scarabaeidae</taxon>
        <taxon>Rutelinae</taxon>
        <taxon>Popillia</taxon>
    </lineage>
</organism>
<comment type="subcellular location">
    <subcellularLocation>
        <location evidence="1">Nucleus</location>
        <location evidence="1">Nucleolus</location>
    </subcellularLocation>
</comment>
<dbReference type="Pfam" id="PF08158">
    <property type="entry name" value="SDA1_HEAT"/>
    <property type="match status" value="1"/>
</dbReference>
<gene>
    <name evidence="3" type="ORF">QE152_g13031</name>
</gene>
<evidence type="ECO:0000256" key="1">
    <source>
        <dbReference type="RuleBase" id="RU365057"/>
    </source>
</evidence>
<dbReference type="GO" id="GO:0015031">
    <property type="term" value="P:protein transport"/>
    <property type="evidence" value="ECO:0007669"/>
    <property type="project" value="UniProtKB-KW"/>
</dbReference>
<feature type="domain" description="SDA1 N-terminal" evidence="2">
    <location>
        <begin position="1"/>
        <end position="110"/>
    </location>
</feature>
<keyword evidence="4" id="KW-1185">Reference proteome</keyword>
<dbReference type="GO" id="GO:0042273">
    <property type="term" value="P:ribosomal large subunit biogenesis"/>
    <property type="evidence" value="ECO:0007669"/>
    <property type="project" value="UniProtKB-UniRule"/>
</dbReference>
<keyword evidence="1" id="KW-0539">Nucleus</keyword>
<reference evidence="3 4" key="1">
    <citation type="journal article" date="2024" name="BMC Genomics">
        <title>De novo assembly and annotation of Popillia japonica's genome with initial clues to its potential as an invasive pest.</title>
        <authorList>
            <person name="Cucini C."/>
            <person name="Boschi S."/>
            <person name="Funari R."/>
            <person name="Cardaioli E."/>
            <person name="Iannotti N."/>
            <person name="Marturano G."/>
            <person name="Paoli F."/>
            <person name="Bruttini M."/>
            <person name="Carapelli A."/>
            <person name="Frati F."/>
            <person name="Nardi F."/>
        </authorList>
    </citation>
    <scope>NUCLEOTIDE SEQUENCE [LARGE SCALE GENOMIC DNA]</scope>
    <source>
        <strain evidence="3">DMR45628</strain>
    </source>
</reference>
<dbReference type="GO" id="GO:0000055">
    <property type="term" value="P:ribosomal large subunit export from nucleus"/>
    <property type="evidence" value="ECO:0007669"/>
    <property type="project" value="UniProtKB-UniRule"/>
</dbReference>
<proteinExistence type="inferred from homology"/>
<accession>A0AAW1LGW9</accession>
<sequence>MVEKLFQRLETTTNRFEVKLMTLDVISRLIGLHNLFLFNYYPFMQRYMQPHQREATRILQFAAQANHELIPLDSLGPVLKTLANNFITERNSSDVMAIGLNAVREISARCLTRIC</sequence>
<comment type="similarity">
    <text evidence="1">Belongs to the SDA1 family.</text>
</comment>
<evidence type="ECO:0000259" key="2">
    <source>
        <dbReference type="Pfam" id="PF08158"/>
    </source>
</evidence>
<dbReference type="Proteomes" id="UP001458880">
    <property type="component" value="Unassembled WGS sequence"/>
</dbReference>
<dbReference type="PANTHER" id="PTHR12730:SF0">
    <property type="entry name" value="PROTEIN SDA1 HOMOLOG"/>
    <property type="match status" value="1"/>
</dbReference>
<name>A0AAW1LGW9_POPJA</name>
<comment type="caution">
    <text evidence="3">The sequence shown here is derived from an EMBL/GenBank/DDBJ whole genome shotgun (WGS) entry which is preliminary data.</text>
</comment>
<dbReference type="EMBL" id="JASPKY010000121">
    <property type="protein sequence ID" value="KAK9732169.1"/>
    <property type="molecule type" value="Genomic_DNA"/>
</dbReference>
<dbReference type="InterPro" id="IPR027312">
    <property type="entry name" value="Sda1"/>
</dbReference>
<dbReference type="GO" id="GO:0005730">
    <property type="term" value="C:nucleolus"/>
    <property type="evidence" value="ECO:0007669"/>
    <property type="project" value="UniProtKB-SubCell"/>
</dbReference>
<evidence type="ECO:0000313" key="4">
    <source>
        <dbReference type="Proteomes" id="UP001458880"/>
    </source>
</evidence>
<dbReference type="InterPro" id="IPR012977">
    <property type="entry name" value="SDA1_N"/>
</dbReference>
<keyword evidence="1" id="KW-0813">Transport</keyword>
<protein>
    <recommendedName>
        <fullName evidence="1">Protein SDA1</fullName>
    </recommendedName>
</protein>
<comment type="function">
    <text evidence="1">Required for 60S pre-ribosomal subunits export to the cytoplasm.</text>
</comment>